<evidence type="ECO:0000313" key="4">
    <source>
        <dbReference type="EMBL" id="GAA1568880.1"/>
    </source>
</evidence>
<feature type="domain" description="N-acetyltransferase" evidence="3">
    <location>
        <begin position="5"/>
        <end position="152"/>
    </location>
</feature>
<dbReference type="Proteomes" id="UP001500393">
    <property type="component" value="Unassembled WGS sequence"/>
</dbReference>
<evidence type="ECO:0000259" key="3">
    <source>
        <dbReference type="PROSITE" id="PS51186"/>
    </source>
</evidence>
<evidence type="ECO:0000256" key="1">
    <source>
        <dbReference type="ARBA" id="ARBA00022679"/>
    </source>
</evidence>
<dbReference type="InterPro" id="IPR000182">
    <property type="entry name" value="GNAT_dom"/>
</dbReference>
<keyword evidence="2" id="KW-0012">Acyltransferase</keyword>
<keyword evidence="1" id="KW-0808">Transferase</keyword>
<evidence type="ECO:0000256" key="2">
    <source>
        <dbReference type="ARBA" id="ARBA00023315"/>
    </source>
</evidence>
<dbReference type="Gene3D" id="3.40.630.30">
    <property type="match status" value="1"/>
</dbReference>
<dbReference type="SUPFAM" id="SSF55729">
    <property type="entry name" value="Acyl-CoA N-acyltransferases (Nat)"/>
    <property type="match status" value="1"/>
</dbReference>
<dbReference type="InterPro" id="IPR050832">
    <property type="entry name" value="Bact_Acetyltransf"/>
</dbReference>
<evidence type="ECO:0000313" key="5">
    <source>
        <dbReference type="Proteomes" id="UP001500393"/>
    </source>
</evidence>
<proteinExistence type="predicted"/>
<dbReference type="EMBL" id="BAAAOS010000018">
    <property type="protein sequence ID" value="GAA1568880.1"/>
    <property type="molecule type" value="Genomic_DNA"/>
</dbReference>
<comment type="caution">
    <text evidence="4">The sequence shown here is derived from an EMBL/GenBank/DDBJ whole genome shotgun (WGS) entry which is preliminary data.</text>
</comment>
<dbReference type="RefSeq" id="WP_344212742.1">
    <property type="nucleotide sequence ID" value="NZ_BAAAOS010000018.1"/>
</dbReference>
<organism evidence="4 5">
    <name type="scientific">Kribbella sancticallisti</name>
    <dbReference type="NCBI Taxonomy" id="460087"/>
    <lineage>
        <taxon>Bacteria</taxon>
        <taxon>Bacillati</taxon>
        <taxon>Actinomycetota</taxon>
        <taxon>Actinomycetes</taxon>
        <taxon>Propionibacteriales</taxon>
        <taxon>Kribbellaceae</taxon>
        <taxon>Kribbella</taxon>
    </lineage>
</organism>
<dbReference type="CDD" id="cd04301">
    <property type="entry name" value="NAT_SF"/>
    <property type="match status" value="1"/>
</dbReference>
<dbReference type="PANTHER" id="PTHR43877:SF1">
    <property type="entry name" value="ACETYLTRANSFERASE"/>
    <property type="match status" value="1"/>
</dbReference>
<accession>A0ABN2D1V3</accession>
<reference evidence="4 5" key="1">
    <citation type="journal article" date="2019" name="Int. J. Syst. Evol. Microbiol.">
        <title>The Global Catalogue of Microorganisms (GCM) 10K type strain sequencing project: providing services to taxonomists for standard genome sequencing and annotation.</title>
        <authorList>
            <consortium name="The Broad Institute Genomics Platform"/>
            <consortium name="The Broad Institute Genome Sequencing Center for Infectious Disease"/>
            <person name="Wu L."/>
            <person name="Ma J."/>
        </authorList>
    </citation>
    <scope>NUCLEOTIDE SEQUENCE [LARGE SCALE GENOMIC DNA]</scope>
    <source>
        <strain evidence="4 5">JCM 14969</strain>
    </source>
</reference>
<dbReference type="Pfam" id="PF00583">
    <property type="entry name" value="Acetyltransf_1"/>
    <property type="match status" value="1"/>
</dbReference>
<sequence>MSISWITRPETAADVAAIREINLQAFGGTYEPDIVEALRADPAAWVPELSIVAGTDDGELVGYVLLSRCHVGETPALILGPCAVLPQYQQQGVGDAVIRTALAAARAQGHHLVVLLGHTEYYPRFGFKPASTFGITSTFAEPGPHLMALPLDSTAVPAGMIRTPAAWDC</sequence>
<gene>
    <name evidence="4" type="ORF">GCM10009789_22920</name>
</gene>
<name>A0ABN2D1V3_9ACTN</name>
<keyword evidence="5" id="KW-1185">Reference proteome</keyword>
<dbReference type="PANTHER" id="PTHR43877">
    <property type="entry name" value="AMINOALKYLPHOSPHONATE N-ACETYLTRANSFERASE-RELATED-RELATED"/>
    <property type="match status" value="1"/>
</dbReference>
<protein>
    <submittedName>
        <fullName evidence="4">N-acetyltransferase</fullName>
    </submittedName>
</protein>
<dbReference type="PROSITE" id="PS51186">
    <property type="entry name" value="GNAT"/>
    <property type="match status" value="1"/>
</dbReference>
<dbReference type="InterPro" id="IPR016181">
    <property type="entry name" value="Acyl_CoA_acyltransferase"/>
</dbReference>